<dbReference type="Proteomes" id="UP000318288">
    <property type="component" value="Unassembled WGS sequence"/>
</dbReference>
<evidence type="ECO:0000313" key="4">
    <source>
        <dbReference type="Proteomes" id="UP000318288"/>
    </source>
</evidence>
<evidence type="ECO:0000256" key="1">
    <source>
        <dbReference type="SAM" id="MobiDB-lite"/>
    </source>
</evidence>
<proteinExistence type="predicted"/>
<feature type="compositionally biased region" description="Polar residues" evidence="1">
    <location>
        <begin position="279"/>
        <end position="288"/>
    </location>
</feature>
<evidence type="ECO:0000313" key="3">
    <source>
        <dbReference type="EMBL" id="TWU59903.1"/>
    </source>
</evidence>
<keyword evidence="2" id="KW-0732">Signal</keyword>
<dbReference type="RefSeq" id="WP_146453464.1">
    <property type="nucleotide sequence ID" value="NZ_SJPW01000001.1"/>
</dbReference>
<dbReference type="EMBL" id="SJPW01000001">
    <property type="protein sequence ID" value="TWU59903.1"/>
    <property type="molecule type" value="Genomic_DNA"/>
</dbReference>
<gene>
    <name evidence="3" type="ORF">Poly51_01760</name>
</gene>
<evidence type="ECO:0000256" key="2">
    <source>
        <dbReference type="SAM" id="SignalP"/>
    </source>
</evidence>
<protein>
    <submittedName>
        <fullName evidence="3">Uncharacterized protein</fullName>
    </submittedName>
</protein>
<reference evidence="3 4" key="1">
    <citation type="submission" date="2019-02" db="EMBL/GenBank/DDBJ databases">
        <title>Deep-cultivation of Planctomycetes and their phenomic and genomic characterization uncovers novel biology.</title>
        <authorList>
            <person name="Wiegand S."/>
            <person name="Jogler M."/>
            <person name="Boedeker C."/>
            <person name="Pinto D."/>
            <person name="Vollmers J."/>
            <person name="Rivas-Marin E."/>
            <person name="Kohn T."/>
            <person name="Peeters S.H."/>
            <person name="Heuer A."/>
            <person name="Rast P."/>
            <person name="Oberbeckmann S."/>
            <person name="Bunk B."/>
            <person name="Jeske O."/>
            <person name="Meyerdierks A."/>
            <person name="Storesund J.E."/>
            <person name="Kallscheuer N."/>
            <person name="Luecker S."/>
            <person name="Lage O.M."/>
            <person name="Pohl T."/>
            <person name="Merkel B.J."/>
            <person name="Hornburger P."/>
            <person name="Mueller R.-W."/>
            <person name="Bruemmer F."/>
            <person name="Labrenz M."/>
            <person name="Spormann A.M."/>
            <person name="Op Den Camp H."/>
            <person name="Overmann J."/>
            <person name="Amann R."/>
            <person name="Jetten M.S.M."/>
            <person name="Mascher T."/>
            <person name="Medema M.H."/>
            <person name="Devos D.P."/>
            <person name="Kaster A.-K."/>
            <person name="Ovreas L."/>
            <person name="Rohde M."/>
            <person name="Galperin M.Y."/>
            <person name="Jogler C."/>
        </authorList>
    </citation>
    <scope>NUCLEOTIDE SEQUENCE [LARGE SCALE GENOMIC DNA]</scope>
    <source>
        <strain evidence="3 4">Poly51</strain>
    </source>
</reference>
<name>A0A5C6FH39_9BACT</name>
<comment type="caution">
    <text evidence="3">The sequence shown here is derived from an EMBL/GenBank/DDBJ whole genome shotgun (WGS) entry which is preliminary data.</text>
</comment>
<feature type="chain" id="PRO_5022873275" evidence="2">
    <location>
        <begin position="20"/>
        <end position="321"/>
    </location>
</feature>
<feature type="region of interest" description="Disordered" evidence="1">
    <location>
        <begin position="261"/>
        <end position="321"/>
    </location>
</feature>
<dbReference type="OrthoDB" id="278446at2"/>
<keyword evidence="4" id="KW-1185">Reference proteome</keyword>
<organism evidence="3 4">
    <name type="scientific">Rubripirellula tenax</name>
    <dbReference type="NCBI Taxonomy" id="2528015"/>
    <lineage>
        <taxon>Bacteria</taxon>
        <taxon>Pseudomonadati</taxon>
        <taxon>Planctomycetota</taxon>
        <taxon>Planctomycetia</taxon>
        <taxon>Pirellulales</taxon>
        <taxon>Pirellulaceae</taxon>
        <taxon>Rubripirellula</taxon>
    </lineage>
</organism>
<dbReference type="AlphaFoldDB" id="A0A5C6FH39"/>
<feature type="signal peptide" evidence="2">
    <location>
        <begin position="1"/>
        <end position="19"/>
    </location>
</feature>
<sequence length="321" mass="34585" precursor="true">MNRSSLVFVLVGSLFGAVAAPSAADAQIRVGAFGGVSVRVPFVGVDVLPFGGGTRVRAPFTSVGTGFYGGGFYGADPFYRGPRLYDDLYGYRSGYRYGSRYDYGYRPYDDHPAYLYGPPPVIAVPVVPHYGNPGYVYTEPYADLRYVAPLDRDPSGYQPDYQSARPAIVSPPASLVDDLRSAAQRLSSALTRRPDDADIWQDYLGPNQIIETIDRGGAPAELRSLLMNYEGLSGNSQLSSIWIVDGFRQTHRLLRQWVESESGESSDESVLHSGPSVLEPSNPTSSDPTPAARVNSAAGGDSDEAESGDDALLSPRPVTPL</sequence>
<accession>A0A5C6FH39</accession>